<dbReference type="InterPro" id="IPR032704">
    <property type="entry name" value="Cms1"/>
</dbReference>
<feature type="compositionally biased region" description="Basic residues" evidence="1">
    <location>
        <begin position="58"/>
        <end position="70"/>
    </location>
</feature>
<dbReference type="GO" id="GO:0005634">
    <property type="term" value="C:nucleus"/>
    <property type="evidence" value="ECO:0007669"/>
    <property type="project" value="TreeGrafter"/>
</dbReference>
<feature type="compositionally biased region" description="Basic and acidic residues" evidence="1">
    <location>
        <begin position="71"/>
        <end position="82"/>
    </location>
</feature>
<organism evidence="2 3">
    <name type="scientific">Lachancea dasiensis</name>
    <dbReference type="NCBI Taxonomy" id="1072105"/>
    <lineage>
        <taxon>Eukaryota</taxon>
        <taxon>Fungi</taxon>
        <taxon>Dikarya</taxon>
        <taxon>Ascomycota</taxon>
        <taxon>Saccharomycotina</taxon>
        <taxon>Saccharomycetes</taxon>
        <taxon>Saccharomycetales</taxon>
        <taxon>Saccharomycetaceae</taxon>
        <taxon>Lachancea</taxon>
    </lineage>
</organism>
<sequence>MSGDDLDDGLDYELQVSDSESLPESTELTDNEVETESSKRTRTSSQLDHVEPDQIVSKRQKKLAKSKVHQKKLEKVEDDKNQKKALPKSSPERIADYLATLIRQKFPDLSALELEEHYFKRTDFISTEAYEKERNLHNFQEFVNKFSKSPRAVILSPSNIRVADVFRSLGGSQSAVKLFTKSKLKDDVARVDLLLKSPKPKGVKTKKAQKDKKGALVKYFISTPTRLEKIASSTDSFFEGKDKLDIFLDASYLDPKANTLFTSEDSGALFAVLKEFLNKKSSVKILLF</sequence>
<dbReference type="AlphaFoldDB" id="A0A1G4J8D1"/>
<keyword evidence="3" id="KW-1185">Reference proteome</keyword>
<proteinExistence type="predicted"/>
<evidence type="ECO:0000256" key="1">
    <source>
        <dbReference type="SAM" id="MobiDB-lite"/>
    </source>
</evidence>
<dbReference type="EMBL" id="LT598454">
    <property type="protein sequence ID" value="SCU85908.1"/>
    <property type="molecule type" value="Genomic_DNA"/>
</dbReference>
<feature type="region of interest" description="Disordered" evidence="1">
    <location>
        <begin position="1"/>
        <end position="89"/>
    </location>
</feature>
<dbReference type="PANTHER" id="PTHR24030">
    <property type="entry name" value="PROTEIN CMSS1"/>
    <property type="match status" value="1"/>
</dbReference>
<gene>
    <name evidence="2" type="ORF">LADA_0D10726G</name>
</gene>
<dbReference type="PANTHER" id="PTHR24030:SF0">
    <property type="entry name" value="PROTEIN CMSS1"/>
    <property type="match status" value="1"/>
</dbReference>
<evidence type="ECO:0000313" key="2">
    <source>
        <dbReference type="EMBL" id="SCU85908.1"/>
    </source>
</evidence>
<dbReference type="Proteomes" id="UP000190274">
    <property type="component" value="Chromosome D"/>
</dbReference>
<name>A0A1G4J8D1_9SACH</name>
<feature type="compositionally biased region" description="Acidic residues" evidence="1">
    <location>
        <begin position="1"/>
        <end position="11"/>
    </location>
</feature>
<evidence type="ECO:0000313" key="3">
    <source>
        <dbReference type="Proteomes" id="UP000190274"/>
    </source>
</evidence>
<reference evidence="2 3" key="1">
    <citation type="submission" date="2016-03" db="EMBL/GenBank/DDBJ databases">
        <authorList>
            <person name="Devillers H."/>
        </authorList>
    </citation>
    <scope>NUCLEOTIDE SEQUENCE [LARGE SCALE GENOMIC DNA]</scope>
    <source>
        <strain evidence="2">CBS 10888</strain>
    </source>
</reference>
<dbReference type="GO" id="GO:0030686">
    <property type="term" value="C:90S preribosome"/>
    <property type="evidence" value="ECO:0007669"/>
    <property type="project" value="TreeGrafter"/>
</dbReference>
<dbReference type="STRING" id="1266660.A0A1G4J8D1"/>
<accession>A0A1G4J8D1</accession>
<dbReference type="OrthoDB" id="1929311at2759"/>
<dbReference type="Pfam" id="PF14617">
    <property type="entry name" value="CMS1"/>
    <property type="match status" value="1"/>
</dbReference>
<feature type="compositionally biased region" description="Polar residues" evidence="1">
    <location>
        <begin position="16"/>
        <end position="26"/>
    </location>
</feature>
<protein>
    <submittedName>
        <fullName evidence="2">LADA_0D10726g1_1</fullName>
    </submittedName>
</protein>